<keyword evidence="1" id="KW-0812">Transmembrane</keyword>
<dbReference type="GeneID" id="37158807"/>
<evidence type="ECO:0000313" key="3">
    <source>
        <dbReference type="Proteomes" id="UP000249526"/>
    </source>
</evidence>
<dbReference type="Proteomes" id="UP000249526">
    <property type="component" value="Unassembled WGS sequence"/>
</dbReference>
<reference evidence="2 3" key="1">
    <citation type="submission" date="2018-02" db="EMBL/GenBank/DDBJ databases">
        <title>The genomes of Aspergillus section Nigri reveals drivers in fungal speciation.</title>
        <authorList>
            <consortium name="DOE Joint Genome Institute"/>
            <person name="Vesth T.C."/>
            <person name="Nybo J."/>
            <person name="Theobald S."/>
            <person name="Brandl J."/>
            <person name="Frisvad J.C."/>
            <person name="Nielsen K.F."/>
            <person name="Lyhne E.K."/>
            <person name="Kogle M.E."/>
            <person name="Kuo A."/>
            <person name="Riley R."/>
            <person name="Clum A."/>
            <person name="Nolan M."/>
            <person name="Lipzen A."/>
            <person name="Salamov A."/>
            <person name="Henrissat B."/>
            <person name="Wiebenga A."/>
            <person name="De vries R.P."/>
            <person name="Grigoriev I.V."/>
            <person name="Mortensen U.H."/>
            <person name="Andersen M.R."/>
            <person name="Baker S.E."/>
        </authorList>
    </citation>
    <scope>NUCLEOTIDE SEQUENCE [LARGE SCALE GENOMIC DNA]</scope>
    <source>
        <strain evidence="2 3">CBS 112811</strain>
    </source>
</reference>
<sequence>MIQAFIESSMGNGAAVVHLSHWFSEKDEAAGKSVTSGCSIACESRKGIVWRSWQTFLFLFFLVHFFFSRSFSFRSFFLSFSFHPLLLRNATKYSAPWLIPPCLLSLPWGLPRHPSCRHQNPGHPRTHQRCPIYY</sequence>
<evidence type="ECO:0000313" key="2">
    <source>
        <dbReference type="EMBL" id="RAH57698.1"/>
    </source>
</evidence>
<accession>A0A8G1VPG2</accession>
<protein>
    <submittedName>
        <fullName evidence="2">Uncharacterized protein</fullName>
    </submittedName>
</protein>
<dbReference type="RefSeq" id="XP_025515620.1">
    <property type="nucleotide sequence ID" value="XM_025655405.1"/>
</dbReference>
<proteinExistence type="predicted"/>
<feature type="transmembrane region" description="Helical" evidence="1">
    <location>
        <begin position="55"/>
        <end position="73"/>
    </location>
</feature>
<dbReference type="EMBL" id="KZ825062">
    <property type="protein sequence ID" value="RAH57698.1"/>
    <property type="molecule type" value="Genomic_DNA"/>
</dbReference>
<evidence type="ECO:0000256" key="1">
    <source>
        <dbReference type="SAM" id="Phobius"/>
    </source>
</evidence>
<keyword evidence="1" id="KW-0472">Membrane</keyword>
<dbReference type="AlphaFoldDB" id="A0A8G1VPG2"/>
<keyword evidence="1" id="KW-1133">Transmembrane helix</keyword>
<name>A0A8G1VPG2_9EURO</name>
<gene>
    <name evidence="2" type="ORF">BO85DRAFT_308372</name>
</gene>
<keyword evidence="3" id="KW-1185">Reference proteome</keyword>
<organism evidence="2 3">
    <name type="scientific">Aspergillus piperis CBS 112811</name>
    <dbReference type="NCBI Taxonomy" id="1448313"/>
    <lineage>
        <taxon>Eukaryota</taxon>
        <taxon>Fungi</taxon>
        <taxon>Dikarya</taxon>
        <taxon>Ascomycota</taxon>
        <taxon>Pezizomycotina</taxon>
        <taxon>Eurotiomycetes</taxon>
        <taxon>Eurotiomycetidae</taxon>
        <taxon>Eurotiales</taxon>
        <taxon>Aspergillaceae</taxon>
        <taxon>Aspergillus</taxon>
        <taxon>Aspergillus subgen. Circumdati</taxon>
    </lineage>
</organism>